<dbReference type="PANTHER" id="PTHR42061:SF6">
    <property type="entry name" value="ENDO-CHITOSANASE"/>
    <property type="match status" value="1"/>
</dbReference>
<dbReference type="GO" id="GO:0000272">
    <property type="term" value="P:polysaccharide catabolic process"/>
    <property type="evidence" value="ECO:0007669"/>
    <property type="project" value="UniProtKB-KW"/>
</dbReference>
<keyword evidence="7" id="KW-0119">Carbohydrate metabolism</keyword>
<organism evidence="11 12">
    <name type="scientific">Thyridium curvatum</name>
    <dbReference type="NCBI Taxonomy" id="1093900"/>
    <lineage>
        <taxon>Eukaryota</taxon>
        <taxon>Fungi</taxon>
        <taxon>Dikarya</taxon>
        <taxon>Ascomycota</taxon>
        <taxon>Pezizomycotina</taxon>
        <taxon>Sordariomycetes</taxon>
        <taxon>Sordariomycetidae</taxon>
        <taxon>Thyridiales</taxon>
        <taxon>Thyridiaceae</taxon>
        <taxon>Thyridium</taxon>
    </lineage>
</organism>
<dbReference type="RefSeq" id="XP_030993322.1">
    <property type="nucleotide sequence ID" value="XM_031142351.1"/>
</dbReference>
<name>A0A507B3H8_9PEZI</name>
<comment type="function">
    <text evidence="10">Chitosanase catalyzing the endo-type cleavage of chitosan, the deacylated form of chitin. Chitosanase may be crucial in the degradation of the deacetylated portion of chitin in the fungal cell wall.</text>
</comment>
<dbReference type="STRING" id="1093900.A0A507B3H8"/>
<dbReference type="GO" id="GO:0005576">
    <property type="term" value="C:extracellular region"/>
    <property type="evidence" value="ECO:0007669"/>
    <property type="project" value="UniProtKB-SubCell"/>
</dbReference>
<keyword evidence="9 10" id="KW-0624">Polysaccharide degradation</keyword>
<keyword evidence="8 10" id="KW-0326">Glycosidase</keyword>
<dbReference type="Pfam" id="PF07335">
    <property type="entry name" value="Glyco_hydro_75"/>
    <property type="match status" value="1"/>
</dbReference>
<evidence type="ECO:0000256" key="1">
    <source>
        <dbReference type="ARBA" id="ARBA00000405"/>
    </source>
</evidence>
<evidence type="ECO:0000256" key="5">
    <source>
        <dbReference type="ARBA" id="ARBA00022729"/>
    </source>
</evidence>
<dbReference type="EC" id="3.2.1.132" evidence="10"/>
<dbReference type="OrthoDB" id="4756206at2759"/>
<evidence type="ECO:0000256" key="9">
    <source>
        <dbReference type="ARBA" id="ARBA00023326"/>
    </source>
</evidence>
<dbReference type="Proteomes" id="UP000319257">
    <property type="component" value="Unassembled WGS sequence"/>
</dbReference>
<dbReference type="GeneID" id="41975037"/>
<evidence type="ECO:0000313" key="12">
    <source>
        <dbReference type="Proteomes" id="UP000319257"/>
    </source>
</evidence>
<evidence type="ECO:0000256" key="2">
    <source>
        <dbReference type="ARBA" id="ARBA00004613"/>
    </source>
</evidence>
<sequence length="293" mass="30556">MRSILFSAALLAAAVSARDVPTNVRNFYNSVKNAGACSKKIGPGFYSTDGGSGNYYYCGDHKDDYNVIYLKGPGSQFVNMDIDCDGDRSGPGNDGRCNGDGTSQDITSFQYIVKGYNKGINDLNPFVHPYVVFGNVGQGNQFDPQAHGIKPLSVMAVVCGDRLIYGVWGDENGNDGPHPVVGEASISLATACFGNGMTGNNGHDENDVLYIAFPGDDAVPGAGGANWGASSYAAFENSIQDRGNKLIQRIGGGGGGGGGNDCSWPGHCEGASCNDENDCSDDLVCKNGKCAKP</sequence>
<evidence type="ECO:0000256" key="3">
    <source>
        <dbReference type="ARBA" id="ARBA00007799"/>
    </source>
</evidence>
<comment type="caution">
    <text evidence="11">The sequence shown here is derived from an EMBL/GenBank/DDBJ whole genome shotgun (WGS) entry which is preliminary data.</text>
</comment>
<keyword evidence="12" id="KW-1185">Reference proteome</keyword>
<keyword evidence="6 10" id="KW-0378">Hydrolase</keyword>
<comment type="subcellular location">
    <subcellularLocation>
        <location evidence="2 10">Secreted</location>
    </subcellularLocation>
</comment>
<evidence type="ECO:0000256" key="10">
    <source>
        <dbReference type="RuleBase" id="RU361208"/>
    </source>
</evidence>
<evidence type="ECO:0000256" key="6">
    <source>
        <dbReference type="ARBA" id="ARBA00022801"/>
    </source>
</evidence>
<feature type="signal peptide" evidence="10">
    <location>
        <begin position="1"/>
        <end position="17"/>
    </location>
</feature>
<proteinExistence type="inferred from homology"/>
<dbReference type="AlphaFoldDB" id="A0A507B3H8"/>
<dbReference type="InterPro" id="IPR009939">
    <property type="entry name" value="Chitosanase_fungal"/>
</dbReference>
<accession>A0A507B3H8</accession>
<keyword evidence="5 10" id="KW-0732">Signal</keyword>
<reference evidence="11 12" key="1">
    <citation type="submission" date="2019-06" db="EMBL/GenBank/DDBJ databases">
        <title>Draft genome sequence of the filamentous fungus Phialemoniopsis curvata isolated from diesel fuel.</title>
        <authorList>
            <person name="Varaljay V.A."/>
            <person name="Lyon W.J."/>
            <person name="Crouch A.L."/>
            <person name="Drake C.E."/>
            <person name="Hollomon J.M."/>
            <person name="Nadeau L.J."/>
            <person name="Nunn H.S."/>
            <person name="Stevenson B.S."/>
            <person name="Bojanowski C.L."/>
            <person name="Crookes-Goodson W.J."/>
        </authorList>
    </citation>
    <scope>NUCLEOTIDE SEQUENCE [LARGE SCALE GENOMIC DNA]</scope>
    <source>
        <strain evidence="11 12">D216</strain>
    </source>
</reference>
<protein>
    <recommendedName>
        <fullName evidence="10">Endo-chitosanase</fullName>
        <ecNumber evidence="10">3.2.1.132</ecNumber>
    </recommendedName>
</protein>
<dbReference type="GO" id="GO:0016977">
    <property type="term" value="F:chitosanase activity"/>
    <property type="evidence" value="ECO:0007669"/>
    <property type="project" value="UniProtKB-EC"/>
</dbReference>
<keyword evidence="4" id="KW-0964">Secreted</keyword>
<feature type="chain" id="PRO_5021513776" description="Endo-chitosanase" evidence="10">
    <location>
        <begin position="18"/>
        <end position="293"/>
    </location>
</feature>
<evidence type="ECO:0000256" key="7">
    <source>
        <dbReference type="ARBA" id="ARBA00023277"/>
    </source>
</evidence>
<evidence type="ECO:0000313" key="11">
    <source>
        <dbReference type="EMBL" id="TPX11611.1"/>
    </source>
</evidence>
<comment type="catalytic activity">
    <reaction evidence="1 10">
        <text>Endohydrolysis of beta-(1-&gt;4)-linkages between D-glucosamine residues in a partly acetylated chitosan.</text>
        <dbReference type="EC" id="3.2.1.132"/>
    </reaction>
</comment>
<evidence type="ECO:0000256" key="8">
    <source>
        <dbReference type="ARBA" id="ARBA00023295"/>
    </source>
</evidence>
<dbReference type="EMBL" id="SKBQ01000047">
    <property type="protein sequence ID" value="TPX11611.1"/>
    <property type="molecule type" value="Genomic_DNA"/>
</dbReference>
<evidence type="ECO:0000256" key="4">
    <source>
        <dbReference type="ARBA" id="ARBA00022525"/>
    </source>
</evidence>
<comment type="similarity">
    <text evidence="3 10">Belongs to the glycosyl hydrolase 75 family.</text>
</comment>
<gene>
    <name evidence="11" type="ORF">E0L32_007590</name>
</gene>
<dbReference type="PANTHER" id="PTHR42061">
    <property type="entry name" value="ENDO-CHITOSANASE"/>
    <property type="match status" value="1"/>
</dbReference>
<dbReference type="InParanoid" id="A0A507B3H8"/>